<dbReference type="CDD" id="cd12913">
    <property type="entry name" value="PDC1_MCP_like"/>
    <property type="match status" value="1"/>
</dbReference>
<keyword evidence="4" id="KW-0472">Membrane</keyword>
<dbReference type="Pfam" id="PF00015">
    <property type="entry name" value="MCPsignal"/>
    <property type="match status" value="1"/>
</dbReference>
<evidence type="ECO:0000256" key="3">
    <source>
        <dbReference type="PROSITE-ProRule" id="PRU00284"/>
    </source>
</evidence>
<dbReference type="InterPro" id="IPR004090">
    <property type="entry name" value="Chemotax_Me-accpt_rcpt"/>
</dbReference>
<dbReference type="CDD" id="cd06225">
    <property type="entry name" value="HAMP"/>
    <property type="match status" value="1"/>
</dbReference>
<keyword evidence="4" id="KW-0812">Transmembrane</keyword>
<comment type="similarity">
    <text evidence="2">Belongs to the methyl-accepting chemotaxis (MCP) protein family.</text>
</comment>
<dbReference type="InterPro" id="IPR004089">
    <property type="entry name" value="MCPsignal_dom"/>
</dbReference>
<dbReference type="InterPro" id="IPR051310">
    <property type="entry name" value="MCP_chemotaxis"/>
</dbReference>
<dbReference type="Pfam" id="PF22673">
    <property type="entry name" value="MCP-like_PDC_1"/>
    <property type="match status" value="1"/>
</dbReference>
<gene>
    <name evidence="7" type="ORF">NUTIK01_30740</name>
</gene>
<proteinExistence type="inferred from homology"/>
<dbReference type="CDD" id="cd11386">
    <property type="entry name" value="MCP_signal"/>
    <property type="match status" value="1"/>
</dbReference>
<sequence>MLKSFAMLRSVKGKIAVMAGACIVIAFAVLVAYSTFSTFRTHSYVNSRVSDMISGQVNENLQNRADAEARFIKSELDTAFDAARNMANSFEQMAAPGASGTPMGERRAQFNAVLRNVLEHNPRFNGTYSAWEPNGLDGNDGAHVNDTAMGSDATGRFLPYWTRAANGNIAIQPLVEYDSSARHPNGLVKGAWYINPHNTHRENLLGPLPYIVQGKQVYLATMSVPVMINGQFRGVAGADYNLDFLQTLANQVSKSLYGGKSTVAVINDSGLIVANSANPATIGGAASQANPAWANSASIIAAGKSVVLDDPKSENLQVYAPIRIGRVDASWAVLISVPRAMVMADAQLLSDQLGRRSGVDTLLQLVIGMGIAAVAIFMTWRMASSVAQPISGCAQFAEGIAQGNLNQQLAIEQADEVGTLAEALRKMQHDLRTSIERTTQDQASTRLVVDTVSKNLERLANGDLTAQIVENFSPEFADVKRHFNGAVSSLHRIMRSVEDSSRTISIGVGEINQASIDLANRTETGAARLEQTASAMNSVTAIVRKTAENAAEARRAIISTDQQAVDGGGVVRNAVTAMGEIERSASEINQIIGVIDGIAFQTNLLALNAGVEAARAGDAGKGFAVVASEVRSLAMRSAEAAQDIKNLINASSQQVTQGVTLVAETGSALEHIIEQIGGLRKTIDEIANSAEVQARDLAEINTVVSEMERMTQQNAAMVEESTAAARSLNDQARTLDSAIGRFNMGGGHQQSGFDRHAA</sequence>
<keyword evidence="4" id="KW-1133">Transmembrane helix</keyword>
<evidence type="ECO:0000259" key="6">
    <source>
        <dbReference type="PROSITE" id="PS50885"/>
    </source>
</evidence>
<organism evidence="7 8">
    <name type="scientific">Novosphingobium pituita</name>
    <dbReference type="NCBI Taxonomy" id="3056842"/>
    <lineage>
        <taxon>Bacteria</taxon>
        <taxon>Pseudomonadati</taxon>
        <taxon>Pseudomonadota</taxon>
        <taxon>Alphaproteobacteria</taxon>
        <taxon>Sphingomonadales</taxon>
        <taxon>Sphingomonadaceae</taxon>
        <taxon>Novosphingobium</taxon>
    </lineage>
</organism>
<evidence type="ECO:0000256" key="4">
    <source>
        <dbReference type="SAM" id="Phobius"/>
    </source>
</evidence>
<dbReference type="EMBL" id="BTFW01000001">
    <property type="protein sequence ID" value="GMM62297.1"/>
    <property type="molecule type" value="Genomic_DNA"/>
</dbReference>
<dbReference type="SUPFAM" id="SSF158472">
    <property type="entry name" value="HAMP domain-like"/>
    <property type="match status" value="1"/>
</dbReference>
<dbReference type="InterPro" id="IPR003660">
    <property type="entry name" value="HAMP_dom"/>
</dbReference>
<dbReference type="Pfam" id="PF00672">
    <property type="entry name" value="HAMP"/>
    <property type="match status" value="1"/>
</dbReference>
<feature type="transmembrane region" description="Helical" evidence="4">
    <location>
        <begin position="15"/>
        <end position="36"/>
    </location>
</feature>
<accession>A0ABQ6PAK9</accession>
<feature type="domain" description="HAMP" evidence="6">
    <location>
        <begin position="384"/>
        <end position="436"/>
    </location>
</feature>
<dbReference type="Gene3D" id="6.10.340.10">
    <property type="match status" value="1"/>
</dbReference>
<dbReference type="PROSITE" id="PS50885">
    <property type="entry name" value="HAMP"/>
    <property type="match status" value="2"/>
</dbReference>
<dbReference type="PRINTS" id="PR00260">
    <property type="entry name" value="CHEMTRNSDUCR"/>
</dbReference>
<keyword evidence="1" id="KW-0145">Chemotaxis</keyword>
<dbReference type="RefSeq" id="WP_317975897.1">
    <property type="nucleotide sequence ID" value="NZ_BTFW01000001.1"/>
</dbReference>
<feature type="domain" description="Methyl-accepting transducer" evidence="5">
    <location>
        <begin position="500"/>
        <end position="729"/>
    </location>
</feature>
<dbReference type="SMART" id="SM00283">
    <property type="entry name" value="MA"/>
    <property type="match status" value="1"/>
</dbReference>
<evidence type="ECO:0000259" key="5">
    <source>
        <dbReference type="PROSITE" id="PS50111"/>
    </source>
</evidence>
<feature type="domain" description="HAMP" evidence="6">
    <location>
        <begin position="449"/>
        <end position="495"/>
    </location>
</feature>
<keyword evidence="3" id="KW-0807">Transducer</keyword>
<dbReference type="PANTHER" id="PTHR43531:SF11">
    <property type="entry name" value="METHYL-ACCEPTING CHEMOTAXIS PROTEIN 3"/>
    <property type="match status" value="1"/>
</dbReference>
<evidence type="ECO:0000313" key="8">
    <source>
        <dbReference type="Proteomes" id="UP001187221"/>
    </source>
</evidence>
<evidence type="ECO:0000256" key="1">
    <source>
        <dbReference type="ARBA" id="ARBA00022500"/>
    </source>
</evidence>
<comment type="caution">
    <text evidence="7">The sequence shown here is derived from an EMBL/GenBank/DDBJ whole genome shotgun (WGS) entry which is preliminary data.</text>
</comment>
<dbReference type="PROSITE" id="PS50111">
    <property type="entry name" value="CHEMOTAXIS_TRANSDUC_2"/>
    <property type="match status" value="1"/>
</dbReference>
<dbReference type="Gene3D" id="3.30.450.20">
    <property type="entry name" value="PAS domain"/>
    <property type="match status" value="2"/>
</dbReference>
<reference evidence="7 8" key="1">
    <citation type="submission" date="2023-06" db="EMBL/GenBank/DDBJ databases">
        <title>Draft genome sequence of Novosphingobium sp. strain IK01.</title>
        <authorList>
            <person name="Hatamoto M."/>
            <person name="Ikarashi T."/>
            <person name="Yamaguchi T."/>
        </authorList>
    </citation>
    <scope>NUCLEOTIDE SEQUENCE [LARGE SCALE GENOMIC DNA]</scope>
    <source>
        <strain evidence="7 8">IK01</strain>
    </source>
</reference>
<dbReference type="SMART" id="SM00304">
    <property type="entry name" value="HAMP"/>
    <property type="match status" value="2"/>
</dbReference>
<name>A0ABQ6PAK9_9SPHN</name>
<evidence type="ECO:0000256" key="2">
    <source>
        <dbReference type="ARBA" id="ARBA00029447"/>
    </source>
</evidence>
<feature type="transmembrane region" description="Helical" evidence="4">
    <location>
        <begin position="362"/>
        <end position="383"/>
    </location>
</feature>
<dbReference type="SUPFAM" id="SSF58104">
    <property type="entry name" value="Methyl-accepting chemotaxis protein (MCP) signaling domain"/>
    <property type="match status" value="1"/>
</dbReference>
<dbReference type="PANTHER" id="PTHR43531">
    <property type="entry name" value="PROTEIN ICFG"/>
    <property type="match status" value="1"/>
</dbReference>
<keyword evidence="8" id="KW-1185">Reference proteome</keyword>
<dbReference type="Gene3D" id="1.10.287.950">
    <property type="entry name" value="Methyl-accepting chemotaxis protein"/>
    <property type="match status" value="1"/>
</dbReference>
<dbReference type="Proteomes" id="UP001187221">
    <property type="component" value="Unassembled WGS sequence"/>
</dbReference>
<evidence type="ECO:0000313" key="7">
    <source>
        <dbReference type="EMBL" id="GMM62297.1"/>
    </source>
</evidence>
<protein>
    <submittedName>
        <fullName evidence="7">Methyl-accepting chemotaxis protein</fullName>
    </submittedName>
</protein>